<dbReference type="PANTHER" id="PTHR43331">
    <property type="entry name" value="HOMOSERINE DEHYDROGENASE"/>
    <property type="match status" value="1"/>
</dbReference>
<comment type="pathway">
    <text evidence="3 18">Amino-acid biosynthesis; L-methionine biosynthesis via de novo pathway; L-homoserine from L-aspartate: step 3/3.</text>
</comment>
<evidence type="ECO:0000256" key="6">
    <source>
        <dbReference type="ARBA" id="ARBA00013376"/>
    </source>
</evidence>
<keyword evidence="22" id="KW-1185">Reference proteome</keyword>
<gene>
    <name evidence="21" type="ORF">EDD68_11926</name>
</gene>
<evidence type="ECO:0000256" key="11">
    <source>
        <dbReference type="ARBA" id="ARBA00023002"/>
    </source>
</evidence>
<evidence type="ECO:0000256" key="16">
    <source>
        <dbReference type="PIRSR" id="PIRSR000098-1"/>
    </source>
</evidence>
<dbReference type="InterPro" id="IPR001342">
    <property type="entry name" value="HDH_cat"/>
</dbReference>
<accession>A0A4R3MXS3</accession>
<feature type="active site" description="Proton donor" evidence="16">
    <location>
        <position position="205"/>
    </location>
</feature>
<evidence type="ECO:0000256" key="4">
    <source>
        <dbReference type="ARBA" id="ARBA00006753"/>
    </source>
</evidence>
<dbReference type="PROSITE" id="PS01042">
    <property type="entry name" value="HOMOSER_DHGENASE"/>
    <property type="match status" value="1"/>
</dbReference>
<evidence type="ECO:0000256" key="3">
    <source>
        <dbReference type="ARBA" id="ARBA00005062"/>
    </source>
</evidence>
<dbReference type="Pfam" id="PF00742">
    <property type="entry name" value="Homoserine_dh"/>
    <property type="match status" value="1"/>
</dbReference>
<dbReference type="Pfam" id="PF01842">
    <property type="entry name" value="ACT"/>
    <property type="match status" value="1"/>
</dbReference>
<organism evidence="21 22">
    <name type="scientific">Melghiribacillus thermohalophilus</name>
    <dbReference type="NCBI Taxonomy" id="1324956"/>
    <lineage>
        <taxon>Bacteria</taxon>
        <taxon>Bacillati</taxon>
        <taxon>Bacillota</taxon>
        <taxon>Bacilli</taxon>
        <taxon>Bacillales</taxon>
        <taxon>Bacillaceae</taxon>
        <taxon>Melghiribacillus</taxon>
    </lineage>
</organism>
<dbReference type="UniPathway" id="UPA00050">
    <property type="reaction ID" value="UER00063"/>
</dbReference>
<dbReference type="Pfam" id="PF03447">
    <property type="entry name" value="NAD_binding_3"/>
    <property type="match status" value="1"/>
</dbReference>
<evidence type="ECO:0000256" key="8">
    <source>
        <dbReference type="ARBA" id="ARBA00022697"/>
    </source>
</evidence>
<comment type="caution">
    <text evidence="21">The sequence shown here is derived from an EMBL/GenBank/DDBJ whole genome shotgun (WGS) entry which is preliminary data.</text>
</comment>
<reference evidence="21 22" key="1">
    <citation type="submission" date="2019-03" db="EMBL/GenBank/DDBJ databases">
        <title>Genomic Encyclopedia of Type Strains, Phase IV (KMG-IV): sequencing the most valuable type-strain genomes for metagenomic binning, comparative biology and taxonomic classification.</title>
        <authorList>
            <person name="Goeker M."/>
        </authorList>
    </citation>
    <scope>NUCLEOTIDE SEQUENCE [LARGE SCALE GENOMIC DNA]</scope>
    <source>
        <strain evidence="21 22">DSM 25894</strain>
    </source>
</reference>
<evidence type="ECO:0000256" key="1">
    <source>
        <dbReference type="ARBA" id="ARBA00001920"/>
    </source>
</evidence>
<dbReference type="GO" id="GO:0050661">
    <property type="term" value="F:NADP binding"/>
    <property type="evidence" value="ECO:0007669"/>
    <property type="project" value="InterPro"/>
</dbReference>
<feature type="domain" description="ACT" evidence="20">
    <location>
        <begin position="350"/>
        <end position="425"/>
    </location>
</feature>
<evidence type="ECO:0000256" key="19">
    <source>
        <dbReference type="RuleBase" id="RU004171"/>
    </source>
</evidence>
<comment type="pathway">
    <text evidence="2 18">Amino-acid biosynthesis; L-threonine biosynthesis; L-threonine from L-aspartate: step 3/5.</text>
</comment>
<dbReference type="InterPro" id="IPR045865">
    <property type="entry name" value="ACT-like_dom_sf"/>
</dbReference>
<dbReference type="EC" id="1.1.1.3" evidence="5 18"/>
<name>A0A4R3MXS3_9BACI</name>
<sequence length="430" mass="47664">MQRMKIGLCGLGTVGAGVVKILQNHQKELHHQTGCELEIMKILVNDIHKKRNVQVDPDLLTTSSDDIVENEEIQIVIEVMGGIDEAYHLVKRSLENGKHVVTANKDMLAEYGLELTELAREKGLDMFYEASVAGGIPILRSLKEGLVSDRLHKLMGIVNGTTNYILTKMDEDERGFEDVLAEAQELGYAEADPSSDVDGLDAARKIALLARLAFSMPVELDDVEVRGIRKISTEDMKLADQFGYKMKLIGLAARDEDKVEVSVEPVLLKKDHPLTSVKNEYNAVYVYGDAVGETMFYGPGAGSLPTAVAVVSDLVGVVKNMVLGVNGTSYVIPQYAKQLKAKEEIYSKFFFRMEAEDVAGTFLEITKIFTSAEISLDKILQLPKKKKQTAEIVIVTHLANKAQFEQVVENLNQLPIVHQLKSIYRVEEQA</sequence>
<dbReference type="GO" id="GO:0009088">
    <property type="term" value="P:threonine biosynthetic process"/>
    <property type="evidence" value="ECO:0007669"/>
    <property type="project" value="UniProtKB-UniPathway"/>
</dbReference>
<comment type="similarity">
    <text evidence="4 19">Belongs to the homoserine dehydrogenase family.</text>
</comment>
<dbReference type="FunFam" id="3.40.50.720:FF:000062">
    <property type="entry name" value="Homoserine dehydrogenase"/>
    <property type="match status" value="1"/>
</dbReference>
<dbReference type="PIRSF" id="PIRSF000098">
    <property type="entry name" value="Homoser_dehydrog"/>
    <property type="match status" value="1"/>
</dbReference>
<dbReference type="PANTHER" id="PTHR43331:SF1">
    <property type="entry name" value="HOMOSERINE DEHYDROGENASE"/>
    <property type="match status" value="1"/>
</dbReference>
<dbReference type="Gene3D" id="3.30.70.260">
    <property type="match status" value="1"/>
</dbReference>
<evidence type="ECO:0000313" key="21">
    <source>
        <dbReference type="EMBL" id="TCT19079.1"/>
    </source>
</evidence>
<dbReference type="InterPro" id="IPR036291">
    <property type="entry name" value="NAD(P)-bd_dom_sf"/>
</dbReference>
<dbReference type="SUPFAM" id="SSF55021">
    <property type="entry name" value="ACT-like"/>
    <property type="match status" value="1"/>
</dbReference>
<evidence type="ECO:0000259" key="20">
    <source>
        <dbReference type="PROSITE" id="PS51671"/>
    </source>
</evidence>
<evidence type="ECO:0000256" key="13">
    <source>
        <dbReference type="ARBA" id="ARBA00023053"/>
    </source>
</evidence>
<comment type="catalytic activity">
    <reaction evidence="15">
        <text>L-homoserine + NADP(+) = L-aspartate 4-semialdehyde + NADPH + H(+)</text>
        <dbReference type="Rhea" id="RHEA:15761"/>
        <dbReference type="ChEBI" id="CHEBI:15378"/>
        <dbReference type="ChEBI" id="CHEBI:57476"/>
        <dbReference type="ChEBI" id="CHEBI:57783"/>
        <dbReference type="ChEBI" id="CHEBI:58349"/>
        <dbReference type="ChEBI" id="CHEBI:537519"/>
        <dbReference type="EC" id="1.1.1.3"/>
    </reaction>
    <physiologicalReaction direction="right-to-left" evidence="15">
        <dbReference type="Rhea" id="RHEA:15763"/>
    </physiologicalReaction>
</comment>
<dbReference type="NCBIfam" id="NF004976">
    <property type="entry name" value="PRK06349.1"/>
    <property type="match status" value="1"/>
</dbReference>
<dbReference type="SUPFAM" id="SSF51735">
    <property type="entry name" value="NAD(P)-binding Rossmann-fold domains"/>
    <property type="match status" value="1"/>
</dbReference>
<dbReference type="GO" id="GO:0046872">
    <property type="term" value="F:metal ion binding"/>
    <property type="evidence" value="ECO:0007669"/>
    <property type="project" value="UniProtKB-KW"/>
</dbReference>
<dbReference type="AlphaFoldDB" id="A0A4R3MXS3"/>
<evidence type="ECO:0000256" key="17">
    <source>
        <dbReference type="PIRSR" id="PIRSR000098-2"/>
    </source>
</evidence>
<feature type="binding site" evidence="17">
    <location>
        <position position="105"/>
    </location>
    <ligand>
        <name>NADPH</name>
        <dbReference type="ChEBI" id="CHEBI:57783"/>
    </ligand>
</feature>
<proteinExistence type="inferred from homology"/>
<dbReference type="EMBL" id="SMAN01000019">
    <property type="protein sequence ID" value="TCT19079.1"/>
    <property type="molecule type" value="Genomic_DNA"/>
</dbReference>
<evidence type="ECO:0000256" key="2">
    <source>
        <dbReference type="ARBA" id="ARBA00005056"/>
    </source>
</evidence>
<keyword evidence="11 18" id="KW-0560">Oxidoreductase</keyword>
<dbReference type="CDD" id="cd04881">
    <property type="entry name" value="ACT_HSDH-Hom"/>
    <property type="match status" value="1"/>
</dbReference>
<evidence type="ECO:0000256" key="10">
    <source>
        <dbReference type="ARBA" id="ARBA00022857"/>
    </source>
</evidence>
<dbReference type="PROSITE" id="PS51671">
    <property type="entry name" value="ACT"/>
    <property type="match status" value="1"/>
</dbReference>
<keyword evidence="10 17" id="KW-0521">NADP</keyword>
<evidence type="ECO:0000256" key="18">
    <source>
        <dbReference type="RuleBase" id="RU000579"/>
    </source>
</evidence>
<dbReference type="GO" id="GO:0009086">
    <property type="term" value="P:methionine biosynthetic process"/>
    <property type="evidence" value="ECO:0007669"/>
    <property type="project" value="UniProtKB-KW"/>
</dbReference>
<keyword evidence="7 18" id="KW-0028">Amino-acid biosynthesis</keyword>
<keyword evidence="9" id="KW-0479">Metal-binding</keyword>
<keyword evidence="14 18" id="KW-0486">Methionine biosynthesis</keyword>
<evidence type="ECO:0000313" key="22">
    <source>
        <dbReference type="Proteomes" id="UP000294650"/>
    </source>
</evidence>
<evidence type="ECO:0000256" key="14">
    <source>
        <dbReference type="ARBA" id="ARBA00023167"/>
    </source>
</evidence>
<evidence type="ECO:0000256" key="7">
    <source>
        <dbReference type="ARBA" id="ARBA00022605"/>
    </source>
</evidence>
<dbReference type="InterPro" id="IPR005106">
    <property type="entry name" value="Asp/hSer_DH_NAD-bd"/>
</dbReference>
<dbReference type="Proteomes" id="UP000294650">
    <property type="component" value="Unassembled WGS sequence"/>
</dbReference>
<keyword evidence="8 18" id="KW-0791">Threonine biosynthesis</keyword>
<dbReference type="InterPro" id="IPR002912">
    <property type="entry name" value="ACT_dom"/>
</dbReference>
<dbReference type="InterPro" id="IPR016204">
    <property type="entry name" value="HDH"/>
</dbReference>
<dbReference type="SUPFAM" id="SSF55347">
    <property type="entry name" value="Glyceraldehyde-3-phosphate dehydrogenase-like, C-terminal domain"/>
    <property type="match status" value="1"/>
</dbReference>
<protein>
    <recommendedName>
        <fullName evidence="6 18">Homoserine dehydrogenase</fullName>
        <ecNumber evidence="5 18">1.1.1.3</ecNumber>
    </recommendedName>
</protein>
<dbReference type="Gene3D" id="3.30.360.10">
    <property type="entry name" value="Dihydrodipicolinate Reductase, domain 2"/>
    <property type="match status" value="1"/>
</dbReference>
<feature type="binding site" evidence="17">
    <location>
        <begin position="9"/>
        <end position="16"/>
    </location>
    <ligand>
        <name>NADP(+)</name>
        <dbReference type="ChEBI" id="CHEBI:58349"/>
    </ligand>
</feature>
<keyword evidence="13" id="KW-0915">Sodium</keyword>
<feature type="binding site" evidence="17">
    <location>
        <position position="190"/>
    </location>
    <ligand>
        <name>L-homoserine</name>
        <dbReference type="ChEBI" id="CHEBI:57476"/>
    </ligand>
</feature>
<evidence type="ECO:0000256" key="5">
    <source>
        <dbReference type="ARBA" id="ARBA00013213"/>
    </source>
</evidence>
<evidence type="ECO:0000256" key="9">
    <source>
        <dbReference type="ARBA" id="ARBA00022723"/>
    </source>
</evidence>
<evidence type="ECO:0000256" key="15">
    <source>
        <dbReference type="ARBA" id="ARBA00048841"/>
    </source>
</evidence>
<dbReference type="GO" id="GO:0004412">
    <property type="term" value="F:homoserine dehydrogenase activity"/>
    <property type="evidence" value="ECO:0007669"/>
    <property type="project" value="UniProtKB-EC"/>
</dbReference>
<keyword evidence="12" id="KW-0520">NAD</keyword>
<comment type="cofactor">
    <cofactor evidence="1">
        <name>a metal cation</name>
        <dbReference type="ChEBI" id="CHEBI:25213"/>
    </cofactor>
</comment>
<evidence type="ECO:0000256" key="12">
    <source>
        <dbReference type="ARBA" id="ARBA00023027"/>
    </source>
</evidence>
<dbReference type="InterPro" id="IPR019811">
    <property type="entry name" value="HDH_CS"/>
</dbReference>
<dbReference type="FunFam" id="3.30.360.10:FF:000005">
    <property type="entry name" value="Homoserine dehydrogenase"/>
    <property type="match status" value="1"/>
</dbReference>
<dbReference type="Gene3D" id="3.40.50.720">
    <property type="entry name" value="NAD(P)-binding Rossmann-like Domain"/>
    <property type="match status" value="1"/>
</dbReference>
<dbReference type="UniPathway" id="UPA00051">
    <property type="reaction ID" value="UER00465"/>
</dbReference>